<gene>
    <name evidence="1" type="ORF">DPMN_043982</name>
</gene>
<evidence type="ECO:0000313" key="2">
    <source>
        <dbReference type="Proteomes" id="UP000828390"/>
    </source>
</evidence>
<proteinExistence type="predicted"/>
<dbReference type="EMBL" id="JAIWYP010000011">
    <property type="protein sequence ID" value="KAH3737390.1"/>
    <property type="molecule type" value="Genomic_DNA"/>
</dbReference>
<evidence type="ECO:0000313" key="1">
    <source>
        <dbReference type="EMBL" id="KAH3737390.1"/>
    </source>
</evidence>
<organism evidence="1 2">
    <name type="scientific">Dreissena polymorpha</name>
    <name type="common">Zebra mussel</name>
    <name type="synonym">Mytilus polymorpha</name>
    <dbReference type="NCBI Taxonomy" id="45954"/>
    <lineage>
        <taxon>Eukaryota</taxon>
        <taxon>Metazoa</taxon>
        <taxon>Spiralia</taxon>
        <taxon>Lophotrochozoa</taxon>
        <taxon>Mollusca</taxon>
        <taxon>Bivalvia</taxon>
        <taxon>Autobranchia</taxon>
        <taxon>Heteroconchia</taxon>
        <taxon>Euheterodonta</taxon>
        <taxon>Imparidentia</taxon>
        <taxon>Neoheterodontei</taxon>
        <taxon>Myida</taxon>
        <taxon>Dreissenoidea</taxon>
        <taxon>Dreissenidae</taxon>
        <taxon>Dreissena</taxon>
    </lineage>
</organism>
<accession>A0A9D4D3P1</accession>
<reference evidence="1" key="1">
    <citation type="journal article" date="2019" name="bioRxiv">
        <title>The Genome of the Zebra Mussel, Dreissena polymorpha: A Resource for Invasive Species Research.</title>
        <authorList>
            <person name="McCartney M.A."/>
            <person name="Auch B."/>
            <person name="Kono T."/>
            <person name="Mallez S."/>
            <person name="Zhang Y."/>
            <person name="Obille A."/>
            <person name="Becker A."/>
            <person name="Abrahante J.E."/>
            <person name="Garbe J."/>
            <person name="Badalamenti J.P."/>
            <person name="Herman A."/>
            <person name="Mangelson H."/>
            <person name="Liachko I."/>
            <person name="Sullivan S."/>
            <person name="Sone E.D."/>
            <person name="Koren S."/>
            <person name="Silverstein K.A.T."/>
            <person name="Beckman K.B."/>
            <person name="Gohl D.M."/>
        </authorList>
    </citation>
    <scope>NUCLEOTIDE SEQUENCE</scope>
    <source>
        <strain evidence="1">Duluth1</strain>
        <tissue evidence="1">Whole animal</tissue>
    </source>
</reference>
<dbReference type="Proteomes" id="UP000828390">
    <property type="component" value="Unassembled WGS sequence"/>
</dbReference>
<reference evidence="1" key="2">
    <citation type="submission" date="2020-11" db="EMBL/GenBank/DDBJ databases">
        <authorList>
            <person name="McCartney M.A."/>
            <person name="Auch B."/>
            <person name="Kono T."/>
            <person name="Mallez S."/>
            <person name="Becker A."/>
            <person name="Gohl D.M."/>
            <person name="Silverstein K.A.T."/>
            <person name="Koren S."/>
            <person name="Bechman K.B."/>
            <person name="Herman A."/>
            <person name="Abrahante J.E."/>
            <person name="Garbe J."/>
        </authorList>
    </citation>
    <scope>NUCLEOTIDE SEQUENCE</scope>
    <source>
        <strain evidence="1">Duluth1</strain>
        <tissue evidence="1">Whole animal</tissue>
    </source>
</reference>
<name>A0A9D4D3P1_DREPO</name>
<sequence>MHAIEIIHTVFVHIFKSGSFQNEQFTFVLQRTQLVQTSYDVRRKFVCLADQASLVTWDTKANRYDVT</sequence>
<comment type="caution">
    <text evidence="1">The sequence shown here is derived from an EMBL/GenBank/DDBJ whole genome shotgun (WGS) entry which is preliminary data.</text>
</comment>
<dbReference type="AlphaFoldDB" id="A0A9D4D3P1"/>
<protein>
    <submittedName>
        <fullName evidence="1">Uncharacterized protein</fullName>
    </submittedName>
</protein>
<keyword evidence="2" id="KW-1185">Reference proteome</keyword>